<feature type="non-terminal residue" evidence="2">
    <location>
        <position position="1"/>
    </location>
</feature>
<feature type="compositionally biased region" description="Basic residues" evidence="1">
    <location>
        <begin position="13"/>
        <end position="29"/>
    </location>
</feature>
<dbReference type="EMBL" id="CAUYUJ010017890">
    <property type="protein sequence ID" value="CAK0878839.1"/>
    <property type="molecule type" value="Genomic_DNA"/>
</dbReference>
<feature type="region of interest" description="Disordered" evidence="1">
    <location>
        <begin position="1"/>
        <end position="111"/>
    </location>
</feature>
<feature type="compositionally biased region" description="Basic and acidic residues" evidence="1">
    <location>
        <begin position="51"/>
        <end position="64"/>
    </location>
</feature>
<evidence type="ECO:0000313" key="2">
    <source>
        <dbReference type="EMBL" id="CAK0878839.1"/>
    </source>
</evidence>
<sequence>SCAPREAGNLARGRARSTTRTCNRRRAPARRPEEDEEEEEEEGRRRRRRRTGLDPHRAEPTERGRRSRLVWRGLSAPVRGRVLRSTSSCRRAQSWRDREQPAPARAGELAA</sequence>
<organism evidence="2 3">
    <name type="scientific">Prorocentrum cordatum</name>
    <dbReference type="NCBI Taxonomy" id="2364126"/>
    <lineage>
        <taxon>Eukaryota</taxon>
        <taxon>Sar</taxon>
        <taxon>Alveolata</taxon>
        <taxon>Dinophyceae</taxon>
        <taxon>Prorocentrales</taxon>
        <taxon>Prorocentraceae</taxon>
        <taxon>Prorocentrum</taxon>
    </lineage>
</organism>
<keyword evidence="3" id="KW-1185">Reference proteome</keyword>
<name>A0ABN9W1S6_9DINO</name>
<proteinExistence type="predicted"/>
<reference evidence="2" key="1">
    <citation type="submission" date="2023-10" db="EMBL/GenBank/DDBJ databases">
        <authorList>
            <person name="Chen Y."/>
            <person name="Shah S."/>
            <person name="Dougan E. K."/>
            <person name="Thang M."/>
            <person name="Chan C."/>
        </authorList>
    </citation>
    <scope>NUCLEOTIDE SEQUENCE [LARGE SCALE GENOMIC DNA]</scope>
</reference>
<protein>
    <submittedName>
        <fullName evidence="2">Uncharacterized protein</fullName>
    </submittedName>
</protein>
<evidence type="ECO:0000256" key="1">
    <source>
        <dbReference type="SAM" id="MobiDB-lite"/>
    </source>
</evidence>
<dbReference type="Proteomes" id="UP001189429">
    <property type="component" value="Unassembled WGS sequence"/>
</dbReference>
<comment type="caution">
    <text evidence="2">The sequence shown here is derived from an EMBL/GenBank/DDBJ whole genome shotgun (WGS) entry which is preliminary data.</text>
</comment>
<gene>
    <name evidence="2" type="ORF">PCOR1329_LOCUS62460</name>
</gene>
<evidence type="ECO:0000313" key="3">
    <source>
        <dbReference type="Proteomes" id="UP001189429"/>
    </source>
</evidence>
<accession>A0ABN9W1S6</accession>